<organism evidence="3">
    <name type="scientific">mine drainage metagenome</name>
    <dbReference type="NCBI Taxonomy" id="410659"/>
    <lineage>
        <taxon>unclassified sequences</taxon>
        <taxon>metagenomes</taxon>
        <taxon>ecological metagenomes</taxon>
    </lineage>
</organism>
<evidence type="ECO:0000256" key="1">
    <source>
        <dbReference type="SAM" id="Phobius"/>
    </source>
</evidence>
<dbReference type="EMBL" id="AUZX01009072">
    <property type="protein sequence ID" value="EQD53137.1"/>
    <property type="molecule type" value="Genomic_DNA"/>
</dbReference>
<reference evidence="3" key="2">
    <citation type="journal article" date="2014" name="ISME J.">
        <title>Microbial stratification in low pH oxic and suboxic macroscopic growths along an acid mine drainage.</title>
        <authorList>
            <person name="Mendez-Garcia C."/>
            <person name="Mesa V."/>
            <person name="Sprenger R.R."/>
            <person name="Richter M."/>
            <person name="Diez M.S."/>
            <person name="Solano J."/>
            <person name="Bargiela R."/>
            <person name="Golyshina O.V."/>
            <person name="Manteca A."/>
            <person name="Ramos J.L."/>
            <person name="Gallego J.R."/>
            <person name="Llorente I."/>
            <person name="Martins Dos Santos V.A."/>
            <person name="Jensen O.N."/>
            <person name="Pelaez A.I."/>
            <person name="Sanchez J."/>
            <person name="Ferrer M."/>
        </authorList>
    </citation>
    <scope>NUCLEOTIDE SEQUENCE</scope>
</reference>
<feature type="transmembrane region" description="Helical" evidence="1">
    <location>
        <begin position="160"/>
        <end position="178"/>
    </location>
</feature>
<dbReference type="AlphaFoldDB" id="T1A835"/>
<feature type="transmembrane region" description="Helical" evidence="1">
    <location>
        <begin position="102"/>
        <end position="124"/>
    </location>
</feature>
<dbReference type="InterPro" id="IPR036938">
    <property type="entry name" value="PAP2/HPO_sf"/>
</dbReference>
<name>T1A835_9ZZZZ</name>
<keyword evidence="1" id="KW-1133">Transmembrane helix</keyword>
<evidence type="ECO:0000313" key="3">
    <source>
        <dbReference type="EMBL" id="EQD53137.1"/>
    </source>
</evidence>
<protein>
    <submittedName>
        <fullName evidence="3">Phosphoesterase, PA-phosphatase</fullName>
    </submittedName>
</protein>
<reference evidence="3" key="1">
    <citation type="submission" date="2013-08" db="EMBL/GenBank/DDBJ databases">
        <authorList>
            <person name="Mendez C."/>
            <person name="Richter M."/>
            <person name="Ferrer M."/>
            <person name="Sanchez J."/>
        </authorList>
    </citation>
    <scope>NUCLEOTIDE SEQUENCE</scope>
</reference>
<accession>T1A835</accession>
<feature type="transmembrane region" description="Helical" evidence="1">
    <location>
        <begin position="41"/>
        <end position="61"/>
    </location>
</feature>
<feature type="transmembrane region" description="Helical" evidence="1">
    <location>
        <begin position="73"/>
        <end position="95"/>
    </location>
</feature>
<sequence length="223" mass="24578">MDMHAWWWRVTALGDSAVLLPIALLLAAWLLLRAGTRATGWWWLGVLCVDVGVVALSKLLYMGWGLHPPGLDFVGLCGHCALSFLVWPVLAALLAAPARRRWRIVAALLGALLALGVTMSRLALDAHSPSEAVLGTMWGVLLAALFLWHERRPGRLQQAGGWMALALLLPLLFTYGRAFPSNRILEVIARRVSGHTRIYTRCDLPRALRGDACAPPRVGMRRR</sequence>
<evidence type="ECO:0000259" key="2">
    <source>
        <dbReference type="Pfam" id="PF01569"/>
    </source>
</evidence>
<feature type="domain" description="Phosphatidic acid phosphatase type 2/haloperoxidase" evidence="2">
    <location>
        <begin position="77"/>
        <end position="148"/>
    </location>
</feature>
<dbReference type="Gene3D" id="1.20.144.10">
    <property type="entry name" value="Phosphatidic acid phosphatase type 2/haloperoxidase"/>
    <property type="match status" value="1"/>
</dbReference>
<keyword evidence="1" id="KW-0812">Transmembrane</keyword>
<proteinExistence type="predicted"/>
<dbReference type="InterPro" id="IPR000326">
    <property type="entry name" value="PAP2/HPO"/>
</dbReference>
<keyword evidence="1" id="KW-0472">Membrane</keyword>
<gene>
    <name evidence="3" type="ORF">B1A_12484</name>
</gene>
<comment type="caution">
    <text evidence="3">The sequence shown here is derived from an EMBL/GenBank/DDBJ whole genome shotgun (WGS) entry which is preliminary data.</text>
</comment>
<dbReference type="SUPFAM" id="SSF48317">
    <property type="entry name" value="Acid phosphatase/Vanadium-dependent haloperoxidase"/>
    <property type="match status" value="1"/>
</dbReference>
<feature type="transmembrane region" description="Helical" evidence="1">
    <location>
        <begin position="6"/>
        <end position="32"/>
    </location>
</feature>
<dbReference type="Pfam" id="PF01569">
    <property type="entry name" value="PAP2"/>
    <property type="match status" value="1"/>
</dbReference>